<proteinExistence type="predicted"/>
<feature type="region of interest" description="Disordered" evidence="1">
    <location>
        <begin position="228"/>
        <end position="258"/>
    </location>
</feature>
<evidence type="ECO:0000313" key="4">
    <source>
        <dbReference type="Proteomes" id="UP001183388"/>
    </source>
</evidence>
<gene>
    <name evidence="3" type="ORF">RM780_15235</name>
</gene>
<keyword evidence="4" id="KW-1185">Reference proteome</keyword>
<protein>
    <submittedName>
        <fullName evidence="3">Trypsin-like peptidase domain-containing protein</fullName>
    </submittedName>
</protein>
<dbReference type="Gene3D" id="2.40.10.120">
    <property type="match status" value="1"/>
</dbReference>
<evidence type="ECO:0000259" key="2">
    <source>
        <dbReference type="Pfam" id="PF20028"/>
    </source>
</evidence>
<name>A0ABU2L9Q9_9ACTN</name>
<dbReference type="Pfam" id="PF13365">
    <property type="entry name" value="Trypsin_2"/>
    <property type="match status" value="1"/>
</dbReference>
<feature type="domain" description="vWA-MoxR associated protein C-terminal" evidence="2">
    <location>
        <begin position="468"/>
        <end position="706"/>
    </location>
</feature>
<dbReference type="InterPro" id="IPR009003">
    <property type="entry name" value="Peptidase_S1_PA"/>
</dbReference>
<dbReference type="RefSeq" id="WP_311631250.1">
    <property type="nucleotide sequence ID" value="NZ_JAVREN010000020.1"/>
</dbReference>
<dbReference type="Proteomes" id="UP001183388">
    <property type="component" value="Unassembled WGS sequence"/>
</dbReference>
<dbReference type="EMBL" id="JAVREN010000020">
    <property type="protein sequence ID" value="MDT0308305.1"/>
    <property type="molecule type" value="Genomic_DNA"/>
</dbReference>
<organism evidence="3 4">
    <name type="scientific">Streptomyces boetiae</name>
    <dbReference type="NCBI Taxonomy" id="3075541"/>
    <lineage>
        <taxon>Bacteria</taxon>
        <taxon>Bacillati</taxon>
        <taxon>Actinomycetota</taxon>
        <taxon>Actinomycetes</taxon>
        <taxon>Kitasatosporales</taxon>
        <taxon>Streptomycetaceae</taxon>
        <taxon>Streptomyces</taxon>
    </lineage>
</organism>
<sequence>MTAPAGGGARPAGGDPFETLAVLVEPATVRIHAAPGGYDGGGPVSPPWGSGFLVAPGWVLTCAHVALRGETDAEGRREVGVSLKGSERPVPGRVEWAEPSRSPAGGIWRAPDLALIRLLDPVPHPCVWLTERTAKVFTRGEVAYFGVLDTGDGPGYYSGRCTVRGELGSDGQLKLGNEDEIPEGVSGGPLVDLERGEVIGVVKAARTGRDGGLAVSVVQLRRLAARHGGGWDDSATASCASDGPAPDVAPDASGDPAEDKAADLYQRVLRGHDRHHAERHRDVTGHPGLTWTDAQSRLGASAGRALTAGQRVRLLGLLAELPPPVSARRLDEIVTRLRGWPYEGSLPAPRGWRDGLGLLYDVWQGPGELEAVLRYASHAATAERPFPAAPGAEAALLDWVETTAAGAELPRHWRAELRAEQDARIREREAAARRALLGRAPGHDPAAPAGDPQPHVLLELTPHGWERGRYDWRVCVALPSGDIASLDEDFRAVGPGEPPERLRAALTEAFRRGDEPGVPVTLEAALPYRLLGFPVEEWRLTPGGPRLGEQRPVVVRCTDPVPGAEDNDELRELRLARWTRVHAGRMEPDILDCLAGRPQSLPQPAVLIARHQAAVPVLCHTPATGGEPAALHRVMASGYNVFLWRRETEEREAACDGFHSGVTRTVAGAGHGGRLPAEVWRLRTRLGAGLPGTGWARGLALFYADPGRALPGADDPLETP</sequence>
<evidence type="ECO:0000313" key="3">
    <source>
        <dbReference type="EMBL" id="MDT0308305.1"/>
    </source>
</evidence>
<dbReference type="InterPro" id="IPR045450">
    <property type="entry name" value="VMAP_C"/>
</dbReference>
<dbReference type="Pfam" id="PF20028">
    <property type="entry name" value="VMAP-C"/>
    <property type="match status" value="1"/>
</dbReference>
<comment type="caution">
    <text evidence="3">The sequence shown here is derived from an EMBL/GenBank/DDBJ whole genome shotgun (WGS) entry which is preliminary data.</text>
</comment>
<dbReference type="SUPFAM" id="SSF50494">
    <property type="entry name" value="Trypsin-like serine proteases"/>
    <property type="match status" value="1"/>
</dbReference>
<accession>A0ABU2L9Q9</accession>
<reference evidence="4" key="1">
    <citation type="submission" date="2023-07" db="EMBL/GenBank/DDBJ databases">
        <title>30 novel species of actinomycetes from the DSMZ collection.</title>
        <authorList>
            <person name="Nouioui I."/>
        </authorList>
    </citation>
    <scope>NUCLEOTIDE SEQUENCE [LARGE SCALE GENOMIC DNA]</scope>
    <source>
        <strain evidence="4">DSM 44917</strain>
    </source>
</reference>
<evidence type="ECO:0000256" key="1">
    <source>
        <dbReference type="SAM" id="MobiDB-lite"/>
    </source>
</evidence>